<sequence>MQPNKIQKNILISIFFTIFLDLIGYGMFMPILPLLARSFRASDSQIAMLGTWFAFATLVSGVFLGYFSDIIGRKKVLIASIALSCMAQILTGFANSYIFLVVTKILAGFAAGNIATAQACISDITSSQDRGRHMVTIGLAFGGGFTVGPLLGTGIILSIDKLQLLQGNYILGIAFCAAILNIGNLIFVVFKLPETHIKFANVVIKGMIEKNKVGDLSESKKEQTKSTFSKALKLAIQNKSYCILCTVLFLLMISFSGIETLMPLILKDAYFFSEINVYKSYIFIGVLSLIANFFIVRNLIKRVGEALSLKIGLSLLVMSFFAIPICAPHPHFFFLSMSAMCLGIAIANPSLNALISLSISSKWQGFGFGMAQTIVSFAKILGPALIGFAYQHGLGLDAFLKEKSLYLSGIILLIGLILSTGWIKSARKSI</sequence>
<dbReference type="PANTHER" id="PTHR23504">
    <property type="entry name" value="MAJOR FACILITATOR SUPERFAMILY DOMAIN-CONTAINING PROTEIN 10"/>
    <property type="match status" value="1"/>
</dbReference>
<feature type="transmembrane region" description="Helical" evidence="8">
    <location>
        <begin position="105"/>
        <end position="125"/>
    </location>
</feature>
<dbReference type="EMBL" id="CP017834">
    <property type="protein sequence ID" value="APJ03763.1"/>
    <property type="molecule type" value="Genomic_DNA"/>
</dbReference>
<keyword evidence="11" id="KW-1185">Reference proteome</keyword>
<keyword evidence="7 8" id="KW-0472">Membrane</keyword>
<evidence type="ECO:0000256" key="6">
    <source>
        <dbReference type="ARBA" id="ARBA00022989"/>
    </source>
</evidence>
<evidence type="ECO:0000256" key="8">
    <source>
        <dbReference type="SAM" id="Phobius"/>
    </source>
</evidence>
<dbReference type="Gene3D" id="1.20.1250.20">
    <property type="entry name" value="MFS general substrate transporter like domains"/>
    <property type="match status" value="1"/>
</dbReference>
<dbReference type="Proteomes" id="UP000184731">
    <property type="component" value="Chromosome"/>
</dbReference>
<dbReference type="CDD" id="cd17330">
    <property type="entry name" value="MFS_SLC46_TetA_like"/>
    <property type="match status" value="1"/>
</dbReference>
<evidence type="ECO:0000313" key="11">
    <source>
        <dbReference type="Proteomes" id="UP000184731"/>
    </source>
</evidence>
<feature type="transmembrane region" description="Helical" evidence="8">
    <location>
        <begin position="278"/>
        <end position="295"/>
    </location>
</feature>
<dbReference type="PROSITE" id="PS50850">
    <property type="entry name" value="MFS"/>
    <property type="match status" value="1"/>
</dbReference>
<feature type="transmembrane region" description="Helical" evidence="8">
    <location>
        <begin position="46"/>
        <end position="67"/>
    </location>
</feature>
<evidence type="ECO:0000256" key="1">
    <source>
        <dbReference type="ARBA" id="ARBA00003279"/>
    </source>
</evidence>
<feature type="transmembrane region" description="Helical" evidence="8">
    <location>
        <begin position="331"/>
        <end position="354"/>
    </location>
</feature>
<evidence type="ECO:0000313" key="10">
    <source>
        <dbReference type="EMBL" id="APJ03763.1"/>
    </source>
</evidence>
<dbReference type="OrthoDB" id="5293387at2"/>
<protein>
    <recommendedName>
        <fullName evidence="9">Major facilitator superfamily (MFS) profile domain-containing protein</fullName>
    </recommendedName>
</protein>
<reference evidence="10 11" key="1">
    <citation type="submission" date="2016-10" db="EMBL/GenBank/DDBJ databases">
        <title>Silvanigrella aquatica sp. nov., isolated from a freshwater lake located in the Black Forest, Germany, description of Silvanigrellaceae fam. nov., Silvanigrellales ord. nov., reclassification of the order Bdellovibrionales in the class Oligoflexia, reclassification of the families Bacteriovoracaceae and Halobacteriovoraceae in the new order Bacteriovoracales ord. nov., and reclassification of the family Pseudobacteriovoracaceae in the order Oligoflexiales.</title>
        <authorList>
            <person name="Hahn M.W."/>
            <person name="Schmidt J."/>
            <person name="Koll U."/>
            <person name="Rohde M."/>
            <person name="Verbag S."/>
            <person name="Pitt A."/>
            <person name="Nakai R."/>
            <person name="Naganuma T."/>
            <person name="Lang E."/>
        </authorList>
    </citation>
    <scope>NUCLEOTIDE SEQUENCE [LARGE SCALE GENOMIC DNA]</scope>
    <source>
        <strain evidence="10 11">MWH-Nonnen-W8red</strain>
    </source>
</reference>
<keyword evidence="5 8" id="KW-0812">Transmembrane</keyword>
<comment type="function">
    <text evidence="1">Resistance to tetracycline by an active tetracycline efflux. This is an energy-dependent process that decreases the accumulation of the antibiotic in whole cells. This protein functions as a metal-tetracycline/H(+) antiporter.</text>
</comment>
<evidence type="ECO:0000256" key="2">
    <source>
        <dbReference type="ARBA" id="ARBA00004141"/>
    </source>
</evidence>
<accession>A0A1L4D0M1</accession>
<feature type="transmembrane region" description="Helical" evidence="8">
    <location>
        <begin position="366"/>
        <end position="390"/>
    </location>
</feature>
<feature type="transmembrane region" description="Helical" evidence="8">
    <location>
        <begin position="307"/>
        <end position="325"/>
    </location>
</feature>
<feature type="transmembrane region" description="Helical" evidence="8">
    <location>
        <begin position="240"/>
        <end position="258"/>
    </location>
</feature>
<feature type="domain" description="Major facilitator superfamily (MFS) profile" evidence="9">
    <location>
        <begin position="10"/>
        <end position="427"/>
    </location>
</feature>
<comment type="subcellular location">
    <subcellularLocation>
        <location evidence="2">Membrane</location>
        <topology evidence="2">Multi-pass membrane protein</topology>
    </subcellularLocation>
</comment>
<feature type="transmembrane region" description="Helical" evidence="8">
    <location>
        <begin position="76"/>
        <end position="99"/>
    </location>
</feature>
<dbReference type="InterPro" id="IPR005829">
    <property type="entry name" value="Sugar_transporter_CS"/>
</dbReference>
<feature type="transmembrane region" description="Helical" evidence="8">
    <location>
        <begin position="12"/>
        <end position="34"/>
    </location>
</feature>
<feature type="transmembrane region" description="Helical" evidence="8">
    <location>
        <begin position="405"/>
        <end position="423"/>
    </location>
</feature>
<evidence type="ECO:0000259" key="9">
    <source>
        <dbReference type="PROSITE" id="PS50850"/>
    </source>
</evidence>
<organism evidence="10 11">
    <name type="scientific">Silvanigrella aquatica</name>
    <dbReference type="NCBI Taxonomy" id="1915309"/>
    <lineage>
        <taxon>Bacteria</taxon>
        <taxon>Pseudomonadati</taxon>
        <taxon>Bdellovibrionota</taxon>
        <taxon>Oligoflexia</taxon>
        <taxon>Silvanigrellales</taxon>
        <taxon>Silvanigrellaceae</taxon>
        <taxon>Silvanigrella</taxon>
    </lineage>
</organism>
<feature type="transmembrane region" description="Helical" evidence="8">
    <location>
        <begin position="169"/>
        <end position="190"/>
    </location>
</feature>
<dbReference type="GO" id="GO:0016020">
    <property type="term" value="C:membrane"/>
    <property type="evidence" value="ECO:0007669"/>
    <property type="project" value="UniProtKB-SubCell"/>
</dbReference>
<keyword evidence="6 8" id="KW-1133">Transmembrane helix</keyword>
<dbReference type="SUPFAM" id="SSF103473">
    <property type="entry name" value="MFS general substrate transporter"/>
    <property type="match status" value="1"/>
</dbReference>
<evidence type="ECO:0000256" key="7">
    <source>
        <dbReference type="ARBA" id="ARBA00023136"/>
    </source>
</evidence>
<dbReference type="PROSITE" id="PS00216">
    <property type="entry name" value="SUGAR_TRANSPORT_1"/>
    <property type="match status" value="1"/>
</dbReference>
<dbReference type="RefSeq" id="WP_148697505.1">
    <property type="nucleotide sequence ID" value="NZ_CP017834.1"/>
</dbReference>
<dbReference type="InterPro" id="IPR001958">
    <property type="entry name" value="Tet-R_TetA/multi-R_MdtG-like"/>
</dbReference>
<dbReference type="STRING" id="1915309.AXG55_07530"/>
<dbReference type="InterPro" id="IPR011701">
    <property type="entry name" value="MFS"/>
</dbReference>
<dbReference type="KEGG" id="saqi:AXG55_07530"/>
<evidence type="ECO:0000256" key="4">
    <source>
        <dbReference type="ARBA" id="ARBA00022448"/>
    </source>
</evidence>
<dbReference type="Pfam" id="PF07690">
    <property type="entry name" value="MFS_1"/>
    <property type="match status" value="1"/>
</dbReference>
<evidence type="ECO:0000256" key="5">
    <source>
        <dbReference type="ARBA" id="ARBA00022692"/>
    </source>
</evidence>
<gene>
    <name evidence="10" type="ORF">AXG55_07530</name>
</gene>
<dbReference type="AlphaFoldDB" id="A0A1L4D0M1"/>
<dbReference type="InterPro" id="IPR036259">
    <property type="entry name" value="MFS_trans_sf"/>
</dbReference>
<comment type="similarity">
    <text evidence="3">Belongs to the major facilitator superfamily. TCR/Tet family.</text>
</comment>
<dbReference type="PANTHER" id="PTHR23504:SF15">
    <property type="entry name" value="MAJOR FACILITATOR SUPERFAMILY (MFS) PROFILE DOMAIN-CONTAINING PROTEIN"/>
    <property type="match status" value="1"/>
</dbReference>
<evidence type="ECO:0000256" key="3">
    <source>
        <dbReference type="ARBA" id="ARBA00007520"/>
    </source>
</evidence>
<keyword evidence="4" id="KW-0813">Transport</keyword>
<proteinExistence type="inferred from homology"/>
<name>A0A1L4D0M1_9BACT</name>
<dbReference type="PRINTS" id="PR01035">
    <property type="entry name" value="TCRTETA"/>
</dbReference>
<feature type="transmembrane region" description="Helical" evidence="8">
    <location>
        <begin position="137"/>
        <end position="157"/>
    </location>
</feature>
<dbReference type="InterPro" id="IPR020846">
    <property type="entry name" value="MFS_dom"/>
</dbReference>
<dbReference type="GO" id="GO:0022857">
    <property type="term" value="F:transmembrane transporter activity"/>
    <property type="evidence" value="ECO:0007669"/>
    <property type="project" value="InterPro"/>
</dbReference>